<feature type="compositionally biased region" description="Basic and acidic residues" evidence="1">
    <location>
        <begin position="18"/>
        <end position="27"/>
    </location>
</feature>
<dbReference type="AlphaFoldDB" id="A0ABD2K6L1"/>
<accession>A0ABD2K6L1</accession>
<evidence type="ECO:0000313" key="3">
    <source>
        <dbReference type="Proteomes" id="UP001620626"/>
    </source>
</evidence>
<dbReference type="EMBL" id="JBICBT010000823">
    <property type="protein sequence ID" value="KAL3098525.1"/>
    <property type="molecule type" value="Genomic_DNA"/>
</dbReference>
<feature type="region of interest" description="Disordered" evidence="1">
    <location>
        <begin position="15"/>
        <end position="61"/>
    </location>
</feature>
<name>A0ABD2K6L1_9BILA</name>
<reference evidence="2 3" key="1">
    <citation type="submission" date="2024-10" db="EMBL/GenBank/DDBJ databases">
        <authorList>
            <person name="Kim D."/>
        </authorList>
    </citation>
    <scope>NUCLEOTIDE SEQUENCE [LARGE SCALE GENOMIC DNA]</scope>
    <source>
        <strain evidence="2">BH-2024</strain>
    </source>
</reference>
<organism evidence="2 3">
    <name type="scientific">Heterodera trifolii</name>
    <dbReference type="NCBI Taxonomy" id="157864"/>
    <lineage>
        <taxon>Eukaryota</taxon>
        <taxon>Metazoa</taxon>
        <taxon>Ecdysozoa</taxon>
        <taxon>Nematoda</taxon>
        <taxon>Chromadorea</taxon>
        <taxon>Rhabditida</taxon>
        <taxon>Tylenchina</taxon>
        <taxon>Tylenchomorpha</taxon>
        <taxon>Tylenchoidea</taxon>
        <taxon>Heteroderidae</taxon>
        <taxon>Heteroderinae</taxon>
        <taxon>Heterodera</taxon>
    </lineage>
</organism>
<proteinExistence type="predicted"/>
<evidence type="ECO:0000313" key="2">
    <source>
        <dbReference type="EMBL" id="KAL3098525.1"/>
    </source>
</evidence>
<evidence type="ECO:0000256" key="1">
    <source>
        <dbReference type="SAM" id="MobiDB-lite"/>
    </source>
</evidence>
<sequence length="162" mass="17530">MPIAADKYSQLAGTSKNVAKEWLERNNPKKAKSPSRKDTIGKIGKSRLQKSSTNDEKMEKEPQLAKFGTFASHRLAPSSPSSAYAHDMTKANRYGKSAVYSSRVGQPVSLTRNATGIGRIVSTDKKVSSHGFATGGISSRLMEGMANINAILNLKKKSSQPF</sequence>
<gene>
    <name evidence="2" type="ORF">niasHT_021384</name>
</gene>
<comment type="caution">
    <text evidence="2">The sequence shown here is derived from an EMBL/GenBank/DDBJ whole genome shotgun (WGS) entry which is preliminary data.</text>
</comment>
<protein>
    <submittedName>
        <fullName evidence="2">Uncharacterized protein</fullName>
    </submittedName>
</protein>
<keyword evidence="3" id="KW-1185">Reference proteome</keyword>
<dbReference type="Proteomes" id="UP001620626">
    <property type="component" value="Unassembled WGS sequence"/>
</dbReference>